<keyword evidence="10" id="KW-1185">Reference proteome</keyword>
<evidence type="ECO:0000313" key="10">
    <source>
        <dbReference type="Proteomes" id="UP000320585"/>
    </source>
</evidence>
<comment type="subcellular location">
    <subcellularLocation>
        <location evidence="1">Cell membrane</location>
        <topology evidence="1">Multi-pass membrane protein</topology>
    </subcellularLocation>
</comment>
<evidence type="ECO:0000256" key="6">
    <source>
        <dbReference type="ARBA" id="ARBA00023136"/>
    </source>
</evidence>
<evidence type="ECO:0000256" key="5">
    <source>
        <dbReference type="ARBA" id="ARBA00022989"/>
    </source>
</evidence>
<evidence type="ECO:0000259" key="8">
    <source>
        <dbReference type="Pfam" id="PF03458"/>
    </source>
</evidence>
<dbReference type="AlphaFoldDB" id="A0A8D4UVB4"/>
<keyword evidence="4 7" id="KW-0812">Transmembrane</keyword>
<dbReference type="KEGG" id="dho:Dia5BBH33_15850"/>
<evidence type="ECO:0000256" key="2">
    <source>
        <dbReference type="ARBA" id="ARBA00008193"/>
    </source>
</evidence>
<dbReference type="InterPro" id="IPR005115">
    <property type="entry name" value="Gly_transporter"/>
</dbReference>
<feature type="domain" description="Glycine transporter" evidence="8">
    <location>
        <begin position="100"/>
        <end position="174"/>
    </location>
</feature>
<feature type="transmembrane region" description="Helical" evidence="7">
    <location>
        <begin position="155"/>
        <end position="176"/>
    </location>
</feature>
<dbReference type="GO" id="GO:0005886">
    <property type="term" value="C:plasma membrane"/>
    <property type="evidence" value="ECO:0007669"/>
    <property type="project" value="UniProtKB-SubCell"/>
</dbReference>
<keyword evidence="5 7" id="KW-1133">Transmembrane helix</keyword>
<evidence type="ECO:0000256" key="3">
    <source>
        <dbReference type="ARBA" id="ARBA00022475"/>
    </source>
</evidence>
<dbReference type="Proteomes" id="UP000320585">
    <property type="component" value="Chromosome"/>
</dbReference>
<feature type="transmembrane region" description="Helical" evidence="7">
    <location>
        <begin position="6"/>
        <end position="26"/>
    </location>
</feature>
<evidence type="ECO:0000256" key="1">
    <source>
        <dbReference type="ARBA" id="ARBA00004651"/>
    </source>
</evidence>
<proteinExistence type="inferred from homology"/>
<keyword evidence="3" id="KW-1003">Cell membrane</keyword>
<feature type="transmembrane region" description="Helical" evidence="7">
    <location>
        <begin position="68"/>
        <end position="84"/>
    </location>
</feature>
<sequence length="218" mass="24001">MITTWLIFEMAGTIAFAFSGAAVGLYKRMDIFGITVLSVMTAVGGGMIRDVLCGITPPSVLRSPEGLIVSIVTALVVGFGYPLFRIPKSGKWVITILYHLSDTIGLAAFTVTGALTAFYRYPGYDIVLPVMLGLITAVGGGIIRDMMARRMPVVLYMDVYAIASIAGGLLLCALREPLGTPLASWISFAFVLLLRFLAIHYHWQLYHPHRRFRRIQRD</sequence>
<feature type="transmembrane region" description="Helical" evidence="7">
    <location>
        <begin position="126"/>
        <end position="143"/>
    </location>
</feature>
<dbReference type="PANTHER" id="PTHR30506:SF3">
    <property type="entry name" value="UPF0126 INNER MEMBRANE PROTEIN YADS-RELATED"/>
    <property type="match status" value="1"/>
</dbReference>
<dbReference type="GeneID" id="92716808"/>
<protein>
    <submittedName>
        <fullName evidence="9">Membrane protein</fullName>
    </submittedName>
</protein>
<gene>
    <name evidence="9" type="primary">ytiA</name>
    <name evidence="9" type="ORF">Dia5BBH33_15850</name>
</gene>
<feature type="transmembrane region" description="Helical" evidence="7">
    <location>
        <begin position="182"/>
        <end position="203"/>
    </location>
</feature>
<dbReference type="OrthoDB" id="9791874at2"/>
<organism evidence="9 10">
    <name type="scientific">Dialister hominis</name>
    <dbReference type="NCBI Taxonomy" id="2582419"/>
    <lineage>
        <taxon>Bacteria</taxon>
        <taxon>Bacillati</taxon>
        <taxon>Bacillota</taxon>
        <taxon>Negativicutes</taxon>
        <taxon>Veillonellales</taxon>
        <taxon>Veillonellaceae</taxon>
        <taxon>Dialister</taxon>
    </lineage>
</organism>
<dbReference type="RefSeq" id="WP_143332724.1">
    <property type="nucleotide sequence ID" value="NZ_AP019697.1"/>
</dbReference>
<accession>A0A8D4UVB4</accession>
<name>A0A8D4UVB4_9FIRM</name>
<reference evidence="10" key="1">
    <citation type="submission" date="2019-05" db="EMBL/GenBank/DDBJ databases">
        <title>Complete genome sequencing of Dialister sp. strain 5BBH33.</title>
        <authorList>
            <person name="Sakamoto M."/>
            <person name="Murakami T."/>
            <person name="Mori H."/>
        </authorList>
    </citation>
    <scope>NUCLEOTIDE SEQUENCE [LARGE SCALE GENOMIC DNA]</scope>
    <source>
        <strain evidence="10">5BBH33</strain>
    </source>
</reference>
<dbReference type="PANTHER" id="PTHR30506">
    <property type="entry name" value="INNER MEMBRANE PROTEIN"/>
    <property type="match status" value="1"/>
</dbReference>
<feature type="domain" description="Glycine transporter" evidence="8">
    <location>
        <begin position="7"/>
        <end position="79"/>
    </location>
</feature>
<dbReference type="EMBL" id="AP019697">
    <property type="protein sequence ID" value="BBK25650.1"/>
    <property type="molecule type" value="Genomic_DNA"/>
</dbReference>
<evidence type="ECO:0000313" key="9">
    <source>
        <dbReference type="EMBL" id="BBK25650.1"/>
    </source>
</evidence>
<keyword evidence="6 7" id="KW-0472">Membrane</keyword>
<evidence type="ECO:0000256" key="7">
    <source>
        <dbReference type="SAM" id="Phobius"/>
    </source>
</evidence>
<dbReference type="Pfam" id="PF03458">
    <property type="entry name" value="Gly_transporter"/>
    <property type="match status" value="2"/>
</dbReference>
<feature type="transmembrane region" description="Helical" evidence="7">
    <location>
        <begin position="31"/>
        <end position="48"/>
    </location>
</feature>
<comment type="similarity">
    <text evidence="2">Belongs to the UPF0126 family.</text>
</comment>
<feature type="transmembrane region" description="Helical" evidence="7">
    <location>
        <begin position="96"/>
        <end position="120"/>
    </location>
</feature>
<evidence type="ECO:0000256" key="4">
    <source>
        <dbReference type="ARBA" id="ARBA00022692"/>
    </source>
</evidence>